<dbReference type="RefSeq" id="WP_021688449.1">
    <property type="nucleotide sequence ID" value="NZ_BASZ01000001.1"/>
</dbReference>
<dbReference type="eggNOG" id="COG0531">
    <property type="taxonomic scope" value="Bacteria"/>
</dbReference>
<gene>
    <name evidence="7" type="ORF">NT2_01_03110</name>
</gene>
<dbReference type="Proteomes" id="UP000016568">
    <property type="component" value="Unassembled WGS sequence"/>
</dbReference>
<feature type="transmembrane region" description="Helical" evidence="6">
    <location>
        <begin position="220"/>
        <end position="242"/>
    </location>
</feature>
<dbReference type="EMBL" id="BASZ01000001">
    <property type="protein sequence ID" value="GAD47542.1"/>
    <property type="molecule type" value="Genomic_DNA"/>
</dbReference>
<evidence type="ECO:0000256" key="3">
    <source>
        <dbReference type="ARBA" id="ARBA00022692"/>
    </source>
</evidence>
<organism evidence="7 8">
    <name type="scientific">Caenibius tardaugens NBRC 16725</name>
    <dbReference type="NCBI Taxonomy" id="1219035"/>
    <lineage>
        <taxon>Bacteria</taxon>
        <taxon>Pseudomonadati</taxon>
        <taxon>Pseudomonadota</taxon>
        <taxon>Alphaproteobacteria</taxon>
        <taxon>Sphingomonadales</taxon>
        <taxon>Erythrobacteraceae</taxon>
        <taxon>Caenibius</taxon>
    </lineage>
</organism>
<feature type="transmembrane region" description="Helical" evidence="6">
    <location>
        <begin position="12"/>
        <end position="32"/>
    </location>
</feature>
<feature type="transmembrane region" description="Helical" evidence="6">
    <location>
        <begin position="83"/>
        <end position="107"/>
    </location>
</feature>
<accession>U2YHU9</accession>
<reference evidence="7 8" key="1">
    <citation type="submission" date="2013-09" db="EMBL/GenBank/DDBJ databases">
        <title>Whole genome shotgun sequence of Novosphingobium tardaugens NBRC 16725.</title>
        <authorList>
            <person name="Isaki S."/>
            <person name="Hosoyama A."/>
            <person name="Tsuchikane K."/>
            <person name="Katsumata H."/>
            <person name="Ando Y."/>
            <person name="Yamazaki S."/>
            <person name="Fujita N."/>
        </authorList>
    </citation>
    <scope>NUCLEOTIDE SEQUENCE [LARGE SCALE GENOMIC DNA]</scope>
    <source>
        <strain evidence="7 8">NBRC 16725</strain>
    </source>
</reference>
<feature type="transmembrane region" description="Helical" evidence="6">
    <location>
        <begin position="372"/>
        <end position="397"/>
    </location>
</feature>
<evidence type="ECO:0000313" key="8">
    <source>
        <dbReference type="Proteomes" id="UP000016568"/>
    </source>
</evidence>
<dbReference type="Pfam" id="PF13520">
    <property type="entry name" value="AA_permease_2"/>
    <property type="match status" value="1"/>
</dbReference>
<dbReference type="InterPro" id="IPR050367">
    <property type="entry name" value="APC_superfamily"/>
</dbReference>
<sequence length="429" mass="43765">MSLQAGSIGWRQIAGLGVGLVVAGQFAGWNYGLAQASWANMMAATVLVSVLCFGMALCVAELATMLPNAGGLYVYCEAVFGRFAGYAVGVATFTALAVSTGAAAQFISAYSEAVTGFGGPLFKAILFAVIIGIHIIGVGEALTVLLGAGLIAVLSLLAFGGAMLPHFNVQNLLPAGGAPVSATGIISCVPFAIMMFICVEQTATSAEEARNPKHDVPLGILIAIGILALTATCVLVLGPAAAGSAQMGQADDPLTAALATLPGGGTSWMLSLIGAGAILGLVATLFSMIYGASRQMFALARGGYLPSILARQSKNGIPVIALCVVGVIGFPLSYVSPDKIILTMVMLLTASYIVTLAAFIKLRIQEPDRERPFRAPGGVVTAGIALLLSALVVVACLRQNPDAIVPMLIVLGIATIWFFVGAKPQPSPA</sequence>
<dbReference type="Gene3D" id="1.20.1740.10">
    <property type="entry name" value="Amino acid/polyamine transporter I"/>
    <property type="match status" value="1"/>
</dbReference>
<feature type="transmembrane region" description="Helical" evidence="6">
    <location>
        <begin position="38"/>
        <end position="62"/>
    </location>
</feature>
<keyword evidence="2" id="KW-1003">Cell membrane</keyword>
<feature type="transmembrane region" description="Helical" evidence="6">
    <location>
        <begin position="403"/>
        <end position="422"/>
    </location>
</feature>
<keyword evidence="8" id="KW-1185">Reference proteome</keyword>
<comment type="caution">
    <text evidence="7">The sequence shown here is derived from an EMBL/GenBank/DDBJ whole genome shotgun (WGS) entry which is preliminary data.</text>
</comment>
<evidence type="ECO:0000256" key="4">
    <source>
        <dbReference type="ARBA" id="ARBA00022989"/>
    </source>
</evidence>
<dbReference type="InterPro" id="IPR002293">
    <property type="entry name" value="AA/rel_permease1"/>
</dbReference>
<evidence type="ECO:0000256" key="6">
    <source>
        <dbReference type="SAM" id="Phobius"/>
    </source>
</evidence>
<dbReference type="PANTHER" id="PTHR42770:SF7">
    <property type="entry name" value="MEMBRANE PROTEIN"/>
    <property type="match status" value="1"/>
</dbReference>
<feature type="transmembrane region" description="Helical" evidence="6">
    <location>
        <begin position="316"/>
        <end position="334"/>
    </location>
</feature>
<keyword evidence="5 6" id="KW-0472">Membrane</keyword>
<name>U2YHU9_9SPHN</name>
<dbReference type="GO" id="GO:0022857">
    <property type="term" value="F:transmembrane transporter activity"/>
    <property type="evidence" value="ECO:0007669"/>
    <property type="project" value="InterPro"/>
</dbReference>
<evidence type="ECO:0000313" key="7">
    <source>
        <dbReference type="EMBL" id="GAD47542.1"/>
    </source>
</evidence>
<feature type="transmembrane region" description="Helical" evidence="6">
    <location>
        <begin position="268"/>
        <end position="291"/>
    </location>
</feature>
<feature type="transmembrane region" description="Helical" evidence="6">
    <location>
        <begin position="176"/>
        <end position="199"/>
    </location>
</feature>
<proteinExistence type="predicted"/>
<evidence type="ECO:0000256" key="1">
    <source>
        <dbReference type="ARBA" id="ARBA00004651"/>
    </source>
</evidence>
<comment type="subcellular location">
    <subcellularLocation>
        <location evidence="1">Cell membrane</location>
        <topology evidence="1">Multi-pass membrane protein</topology>
    </subcellularLocation>
</comment>
<feature type="transmembrane region" description="Helical" evidence="6">
    <location>
        <begin position="143"/>
        <end position="164"/>
    </location>
</feature>
<dbReference type="PANTHER" id="PTHR42770">
    <property type="entry name" value="AMINO ACID TRANSPORTER-RELATED"/>
    <property type="match status" value="1"/>
</dbReference>
<feature type="transmembrane region" description="Helical" evidence="6">
    <location>
        <begin position="113"/>
        <end position="136"/>
    </location>
</feature>
<feature type="transmembrane region" description="Helical" evidence="6">
    <location>
        <begin position="340"/>
        <end position="360"/>
    </location>
</feature>
<dbReference type="OrthoDB" id="9814956at2"/>
<dbReference type="KEGG" id="ntd:EGO55_15600"/>
<keyword evidence="3 6" id="KW-0812">Transmembrane</keyword>
<keyword evidence="4 6" id="KW-1133">Transmembrane helix</keyword>
<dbReference type="PIRSF" id="PIRSF006060">
    <property type="entry name" value="AA_transporter"/>
    <property type="match status" value="1"/>
</dbReference>
<evidence type="ECO:0000256" key="5">
    <source>
        <dbReference type="ARBA" id="ARBA00023136"/>
    </source>
</evidence>
<dbReference type="AlphaFoldDB" id="U2YHU9"/>
<evidence type="ECO:0000256" key="2">
    <source>
        <dbReference type="ARBA" id="ARBA00022475"/>
    </source>
</evidence>
<dbReference type="GO" id="GO:0005886">
    <property type="term" value="C:plasma membrane"/>
    <property type="evidence" value="ECO:0007669"/>
    <property type="project" value="UniProtKB-SubCell"/>
</dbReference>
<protein>
    <submittedName>
        <fullName evidence="7">Putative amino acid transporter</fullName>
    </submittedName>
</protein>